<dbReference type="RefSeq" id="WP_108176392.1">
    <property type="nucleotide sequence ID" value="NZ_PZZL01000003.1"/>
</dbReference>
<dbReference type="GO" id="GO:0017089">
    <property type="term" value="F:glycolipid transfer activity"/>
    <property type="evidence" value="ECO:0007669"/>
    <property type="project" value="TreeGrafter"/>
</dbReference>
<keyword evidence="6" id="KW-1185">Reference proteome</keyword>
<name>A0A2T4ZF57_9HYPH</name>
<feature type="signal peptide" evidence="3">
    <location>
        <begin position="1"/>
        <end position="31"/>
    </location>
</feature>
<gene>
    <name evidence="5" type="ORF">C8P69_103465</name>
</gene>
<dbReference type="GO" id="GO:0030288">
    <property type="term" value="C:outer membrane-bounded periplasmic space"/>
    <property type="evidence" value="ECO:0007669"/>
    <property type="project" value="TreeGrafter"/>
</dbReference>
<organism evidence="5 6">
    <name type="scientific">Phreatobacter oligotrophus</name>
    <dbReference type="NCBI Taxonomy" id="1122261"/>
    <lineage>
        <taxon>Bacteria</taxon>
        <taxon>Pseudomonadati</taxon>
        <taxon>Pseudomonadota</taxon>
        <taxon>Alphaproteobacteria</taxon>
        <taxon>Hyphomicrobiales</taxon>
        <taxon>Phreatobacteraceae</taxon>
        <taxon>Phreatobacter</taxon>
    </lineage>
</organism>
<dbReference type="Gene3D" id="2.60.450.10">
    <property type="entry name" value="Lipopolysaccharide (LPS) transport protein A like domain"/>
    <property type="match status" value="1"/>
</dbReference>
<dbReference type="GO" id="GO:0015920">
    <property type="term" value="P:lipopolysaccharide transport"/>
    <property type="evidence" value="ECO:0007669"/>
    <property type="project" value="TreeGrafter"/>
</dbReference>
<evidence type="ECO:0000313" key="6">
    <source>
        <dbReference type="Proteomes" id="UP000241808"/>
    </source>
</evidence>
<dbReference type="Proteomes" id="UP000241808">
    <property type="component" value="Unassembled WGS sequence"/>
</dbReference>
<dbReference type="PANTHER" id="PTHR36504:SF1">
    <property type="entry name" value="LIPOPOLYSACCHARIDE EXPORT SYSTEM PROTEIN LPTA"/>
    <property type="match status" value="1"/>
</dbReference>
<evidence type="ECO:0000256" key="1">
    <source>
        <dbReference type="ARBA" id="ARBA00022729"/>
    </source>
</evidence>
<dbReference type="EMBL" id="PZZL01000003">
    <property type="protein sequence ID" value="PTM60531.1"/>
    <property type="molecule type" value="Genomic_DNA"/>
</dbReference>
<dbReference type="Pfam" id="PF03968">
    <property type="entry name" value="LptD_N"/>
    <property type="match status" value="1"/>
</dbReference>
<evidence type="ECO:0000259" key="4">
    <source>
        <dbReference type="Pfam" id="PF03968"/>
    </source>
</evidence>
<protein>
    <submittedName>
        <fullName evidence="5">Lipopolysaccharide export system protein LptA</fullName>
    </submittedName>
</protein>
<evidence type="ECO:0000313" key="5">
    <source>
        <dbReference type="EMBL" id="PTM60531.1"/>
    </source>
</evidence>
<dbReference type="OrthoDB" id="9811926at2"/>
<dbReference type="GO" id="GO:0009279">
    <property type="term" value="C:cell outer membrane"/>
    <property type="evidence" value="ECO:0007669"/>
    <property type="project" value="TreeGrafter"/>
</dbReference>
<keyword evidence="1 3" id="KW-0732">Signal</keyword>
<dbReference type="AlphaFoldDB" id="A0A2T4ZF57"/>
<accession>A0A2T4ZF57</accession>
<dbReference type="InterPro" id="IPR005653">
    <property type="entry name" value="OstA-like_N"/>
</dbReference>
<dbReference type="PANTHER" id="PTHR36504">
    <property type="entry name" value="LIPOPOLYSACCHARIDE EXPORT SYSTEM PROTEIN LPTA"/>
    <property type="match status" value="1"/>
</dbReference>
<feature type="chain" id="PRO_5015654207" evidence="3">
    <location>
        <begin position="32"/>
        <end position="224"/>
    </location>
</feature>
<proteinExistence type="predicted"/>
<comment type="caution">
    <text evidence="5">The sequence shown here is derived from an EMBL/GenBank/DDBJ whole genome shotgun (WGS) entry which is preliminary data.</text>
</comment>
<feature type="compositionally biased region" description="Gly residues" evidence="2">
    <location>
        <begin position="195"/>
        <end position="207"/>
    </location>
</feature>
<feature type="region of interest" description="Disordered" evidence="2">
    <location>
        <begin position="185"/>
        <end position="224"/>
    </location>
</feature>
<reference evidence="5 6" key="1">
    <citation type="submission" date="2018-04" db="EMBL/GenBank/DDBJ databases">
        <title>Genomic Encyclopedia of Archaeal and Bacterial Type Strains, Phase II (KMG-II): from individual species to whole genera.</title>
        <authorList>
            <person name="Goeker M."/>
        </authorList>
    </citation>
    <scope>NUCLEOTIDE SEQUENCE [LARGE SCALE GENOMIC DNA]</scope>
    <source>
        <strain evidence="5 6">DSM 25521</strain>
    </source>
</reference>
<dbReference type="InterPro" id="IPR052037">
    <property type="entry name" value="LPS_export_LptA"/>
</dbReference>
<feature type="region of interest" description="Disordered" evidence="2">
    <location>
        <begin position="97"/>
        <end position="116"/>
    </location>
</feature>
<evidence type="ECO:0000256" key="2">
    <source>
        <dbReference type="SAM" id="MobiDB-lite"/>
    </source>
</evidence>
<sequence>MMPACTAPVSVLRRASAAAVLALGLASPALAQQAGSPFVGFTQNRSEPINFEADRAEVFDNEKRAVLSGNVRIQQGESTLQTARLVIFYEDNSAAGRAATTTPRQGQAAPGGNTPTQNVRRFEMQGGVVVRSKNQTATAERGSFDARRNEAIMEGNVTLTQCENVLRGARLHADLTANRVRLDAAPSGGRVSGILQGGGGGAPGGGANNPDCAPSRPQVRGSRG</sequence>
<feature type="domain" description="Organic solvent tolerance-like N-terminal" evidence="4">
    <location>
        <begin position="52"/>
        <end position="177"/>
    </location>
</feature>
<evidence type="ECO:0000256" key="3">
    <source>
        <dbReference type="SAM" id="SignalP"/>
    </source>
</evidence>